<feature type="transmembrane region" description="Helical" evidence="1">
    <location>
        <begin position="413"/>
        <end position="435"/>
    </location>
</feature>
<dbReference type="Proteomes" id="UP000235828">
    <property type="component" value="Chromosome A"/>
</dbReference>
<keyword evidence="1" id="KW-0812">Transmembrane</keyword>
<accession>A0A2N8ZGW6</accession>
<dbReference type="EMBL" id="LT960611">
    <property type="protein sequence ID" value="SON51137.1"/>
    <property type="molecule type" value="Genomic_DNA"/>
</dbReference>
<protein>
    <submittedName>
        <fullName evidence="2">Uncharacterized protein</fullName>
    </submittedName>
</protein>
<evidence type="ECO:0000313" key="3">
    <source>
        <dbReference type="Proteomes" id="UP000235828"/>
    </source>
</evidence>
<organism evidence="2 3">
    <name type="scientific">Vibrio tapetis subsp. tapetis</name>
    <dbReference type="NCBI Taxonomy" id="1671868"/>
    <lineage>
        <taxon>Bacteria</taxon>
        <taxon>Pseudomonadati</taxon>
        <taxon>Pseudomonadota</taxon>
        <taxon>Gammaproteobacteria</taxon>
        <taxon>Vibrionales</taxon>
        <taxon>Vibrionaceae</taxon>
        <taxon>Vibrio</taxon>
    </lineage>
</organism>
<keyword evidence="3" id="KW-1185">Reference proteome</keyword>
<gene>
    <name evidence="2" type="ORF">VTAP4600_A3171</name>
</gene>
<name>A0A2N8ZGW6_9VIBR</name>
<keyword evidence="1" id="KW-1133">Transmembrane helix</keyword>
<evidence type="ECO:0000256" key="1">
    <source>
        <dbReference type="SAM" id="Phobius"/>
    </source>
</evidence>
<feature type="transmembrane region" description="Helical" evidence="1">
    <location>
        <begin position="341"/>
        <end position="361"/>
    </location>
</feature>
<dbReference type="KEGG" id="vta:A3171"/>
<sequence length="456" mass="52045">MQLTTKISVDSTEETTIVLDKFFQFIVLNKQNDNRCEVTIYNAIAFHNEVEDSKLIVEFLDEKGQSVPVMEHDDKVAFYKNSDVLSQFWGSESRYDANISNVVKEFTSTSCTGALSSYLKELDIGGVFGVKENKPGIDNIIIVPLNIKNETNQVVLQQKPSPGDSELNKFISYGYWFKSVFNIDLNIGQNGFSFTSNIDFPTNMTVKSPDFKTYIQTSKKYDVCRSKVEVKDRNDSKVGEIIKVFSQSKIKYFDEWADLGIYTSSLFKVNYGTAGDKLISEGGVCSISVKADMEDLEKPRRREINLLIFSIVFSLFTSFGFDRTRQTELNGFSTIFPDWQYFSIDALWLLVCLGILIKFRFIKQVNISVGAKLFLSMPIGVWFMCYILVHQSPWLESYLEGGNRALLEKIYHILYYCNIAVIVYMTISIVLVTRLRPRRALGGKKNQSSILKFFGV</sequence>
<dbReference type="RefSeq" id="WP_102523517.1">
    <property type="nucleotide sequence ID" value="NZ_LT960611.1"/>
</dbReference>
<proteinExistence type="predicted"/>
<keyword evidence="1" id="KW-0472">Membrane</keyword>
<evidence type="ECO:0000313" key="2">
    <source>
        <dbReference type="EMBL" id="SON51137.1"/>
    </source>
</evidence>
<feature type="transmembrane region" description="Helical" evidence="1">
    <location>
        <begin position="373"/>
        <end position="393"/>
    </location>
</feature>
<reference evidence="2 3" key="1">
    <citation type="submission" date="2017-10" db="EMBL/GenBank/DDBJ databases">
        <authorList>
            <person name="Banno H."/>
            <person name="Chua N.-H."/>
        </authorList>
    </citation>
    <scope>NUCLEOTIDE SEQUENCE [LARGE SCALE GENOMIC DNA]</scope>
    <source>
        <strain evidence="2">Vibrio tapetis CECT4600</strain>
    </source>
</reference>
<dbReference type="AlphaFoldDB" id="A0A2N8ZGW6"/>
<feature type="transmembrane region" description="Helical" evidence="1">
    <location>
        <begin position="304"/>
        <end position="321"/>
    </location>
</feature>